<dbReference type="Proteomes" id="UP000279911">
    <property type="component" value="Unassembled WGS sequence"/>
</dbReference>
<dbReference type="EMBL" id="RSFW01000033">
    <property type="protein sequence ID" value="RSD22328.1"/>
    <property type="molecule type" value="Genomic_DNA"/>
</dbReference>
<evidence type="ECO:0000313" key="3">
    <source>
        <dbReference type="Proteomes" id="UP000279911"/>
    </source>
</evidence>
<comment type="caution">
    <text evidence="2">The sequence shown here is derived from an EMBL/GenBank/DDBJ whole genome shotgun (WGS) entry which is preliminary data.</text>
</comment>
<organism evidence="2 3">
    <name type="scientific">Mesobacillus subterraneus</name>
    <dbReference type="NCBI Taxonomy" id="285983"/>
    <lineage>
        <taxon>Bacteria</taxon>
        <taxon>Bacillati</taxon>
        <taxon>Bacillota</taxon>
        <taxon>Bacilli</taxon>
        <taxon>Bacillales</taxon>
        <taxon>Bacillaceae</taxon>
        <taxon>Mesobacillus</taxon>
    </lineage>
</organism>
<accession>A0A3R9FRY5</accession>
<dbReference type="Pfam" id="PF22289">
    <property type="entry name" value="DmmA-like_C"/>
    <property type="match status" value="1"/>
</dbReference>
<evidence type="ECO:0000313" key="2">
    <source>
        <dbReference type="EMBL" id="RSD22328.1"/>
    </source>
</evidence>
<dbReference type="NCBIfam" id="NF041259">
    <property type="entry name" value="mono_DmmA_fam"/>
    <property type="match status" value="1"/>
</dbReference>
<dbReference type="InterPro" id="IPR048037">
    <property type="entry name" value="DmmA-like_C"/>
</dbReference>
<dbReference type="AlphaFoldDB" id="A0A3R9FRY5"/>
<sequence>MSELSFIHGKRKLLFCADPEGAEVCHRLAAQARKENVPFEFHILKECDEAFVQQWFSMQKMGAYLYISGKGDFVEKVKVRAMEAGFSEHEMQTAIIGPVRKRLVCCTCHGMNEWDDQDEIVCAHCGQQLEGSTHYSRRLGGYLGYVSIK</sequence>
<dbReference type="OrthoDB" id="2867625at2"/>
<evidence type="ECO:0000259" key="1">
    <source>
        <dbReference type="Pfam" id="PF22289"/>
    </source>
</evidence>
<name>A0A3R9FRY5_9BACI</name>
<dbReference type="RefSeq" id="WP_125482089.1">
    <property type="nucleotide sequence ID" value="NZ_RSFW01000033.1"/>
</dbReference>
<protein>
    <recommendedName>
        <fullName evidence="1">Dimethylamine monooxygenase subunit DmmA-like C-terminal domain-containing protein</fullName>
    </recommendedName>
</protein>
<reference evidence="3" key="1">
    <citation type="submission" date="2018-12" db="EMBL/GenBank/DDBJ databases">
        <title>Bacillus chawlae sp. nov., Bacillus glennii sp. nov., and Bacillus saganii sp. nov. Isolated from the Vehicle Assembly Building at Kennedy Space Center where the Viking Spacecraft were Assembled.</title>
        <authorList>
            <person name="Seuylemezian A."/>
            <person name="Vaishampayan P."/>
        </authorList>
    </citation>
    <scope>NUCLEOTIDE SEQUENCE [LARGE SCALE GENOMIC DNA]</scope>
    <source>
        <strain evidence="3">DSM 13966</strain>
    </source>
</reference>
<gene>
    <name evidence="2" type="ORF">EJA10_21500</name>
</gene>
<proteinExistence type="predicted"/>
<feature type="domain" description="Dimethylamine monooxygenase subunit DmmA-like C-terminal" evidence="1">
    <location>
        <begin position="102"/>
        <end position="144"/>
    </location>
</feature>